<protein>
    <submittedName>
        <fullName evidence="7">Helicase</fullName>
    </submittedName>
</protein>
<feature type="region of interest" description="Disordered" evidence="4">
    <location>
        <begin position="118"/>
        <end position="182"/>
    </location>
</feature>
<evidence type="ECO:0000256" key="3">
    <source>
        <dbReference type="ARBA" id="ARBA00022840"/>
    </source>
</evidence>
<evidence type="ECO:0000256" key="4">
    <source>
        <dbReference type="SAM" id="MobiDB-lite"/>
    </source>
</evidence>
<sequence>MATYSSEAAQDKLRAKFQTPLKRKAEDDASSSVPLVPLAHEPSFLCQWRAPQMRKHKTWQGDAILVLHTNRTTCSLRSVHDGKMLVTNAAFRKPDIQEGDELYVGGKEILIEKALDATPAQDAEQDRVETPAPPKPVARARTGAIPTSQFYATPSKPSPQPEARAVRRAAPEPHPRYDPEAPGAVVMRRPSAKHQEMYGRTLPVVDVVLDPELTRILRPHQIQGVQFLYEAVTGMAALEHGHASPGQGAILADEMGLGKTLQTIALVITLLRQSCYFSSVTTGTVDKVLIVCPLTLVVNWKREFRKWIGRSSIGILAVEGDGRTEVEKFVSGRQYQVLIIGYERLRSCAKQLAQARPPVGLVVCDEGHRLKSKDTKTTKCFDMFHTKRRVLLTGTPIQNDLREFYSMVDFVYPGMFDQYAVFKRVFEDPIMRSRAQHCSPQALELGRARSQALQLVTKGVILRRTADILSKYLPPKHEMVLFCSMSPIQKRMYALCAEFVQYQLTFSEERNYLPYITILRQLCNAPELLCTDADPSSDSSTASLLRAAESVYETGRAHRALRESGKLAVLHTLLTSVRKHTDDRVIVVSNFTSTLDLLQRYCNEQRFPTLRLDGKTKQDARAKLVAQFNRNDGSDQEPFVFLLSSRSGGVGLNLIGANRLVLFDSDWNPSTDRQAMARIHRDGQTKPCFIYRLLLVGAMDEKMYQRQITKIGLSDALVGSDTHSAEQASTVGDSFSQEEIKDIFTMHPSTHCHTHDLLRCRCEGNGTNPQALLDKDDDDVLPKMRSGFVSAAHVQKESELERNQRQQLARQLGELRHYDFQRYADLCMHDDILQHMASMQRAERTAHPPEAAQDRPFASALTSHASDTPFLEKLVEKYAAQGAPAGGGTELTYVFVKPPTSTQSETASSGTSTPHPPSGGVPSTPEPEAAAAP</sequence>
<dbReference type="InterPro" id="IPR014001">
    <property type="entry name" value="Helicase_ATP-bd"/>
</dbReference>
<dbReference type="InterPro" id="IPR038718">
    <property type="entry name" value="SNF2-like_sf"/>
</dbReference>
<dbReference type="Gene3D" id="3.40.50.10810">
    <property type="entry name" value="Tandem AAA-ATPase domain"/>
    <property type="match status" value="1"/>
</dbReference>
<dbReference type="GO" id="GO:0000724">
    <property type="term" value="P:double-strand break repair via homologous recombination"/>
    <property type="evidence" value="ECO:0007669"/>
    <property type="project" value="TreeGrafter"/>
</dbReference>
<gene>
    <name evidence="7" type="primary">RDH54</name>
    <name evidence="7" type="ORF">MJAP1_003534</name>
</gene>
<dbReference type="InterPro" id="IPR001650">
    <property type="entry name" value="Helicase_C-like"/>
</dbReference>
<dbReference type="PANTHER" id="PTHR45629:SF7">
    <property type="entry name" value="DNA EXCISION REPAIR PROTEIN ERCC-6-RELATED"/>
    <property type="match status" value="1"/>
</dbReference>
<reference evidence="7" key="1">
    <citation type="submission" date="2023-03" db="EMBL/GenBank/DDBJ databases">
        <title>Mating type loci evolution in Malassezia.</title>
        <authorList>
            <person name="Coelho M.A."/>
        </authorList>
    </citation>
    <scope>NUCLEOTIDE SEQUENCE</scope>
    <source>
        <strain evidence="7">CBS 9431</strain>
    </source>
</reference>
<organism evidence="7 8">
    <name type="scientific">Malassezia japonica</name>
    <dbReference type="NCBI Taxonomy" id="223818"/>
    <lineage>
        <taxon>Eukaryota</taxon>
        <taxon>Fungi</taxon>
        <taxon>Dikarya</taxon>
        <taxon>Basidiomycota</taxon>
        <taxon>Ustilaginomycotina</taxon>
        <taxon>Malasseziomycetes</taxon>
        <taxon>Malasseziales</taxon>
        <taxon>Malasseziaceae</taxon>
        <taxon>Malassezia</taxon>
    </lineage>
</organism>
<keyword evidence="8" id="KW-1185">Reference proteome</keyword>
<dbReference type="GO" id="GO:0007131">
    <property type="term" value="P:reciprocal meiotic recombination"/>
    <property type="evidence" value="ECO:0007669"/>
    <property type="project" value="TreeGrafter"/>
</dbReference>
<dbReference type="SUPFAM" id="SSF52540">
    <property type="entry name" value="P-loop containing nucleoside triphosphate hydrolases"/>
    <property type="match status" value="2"/>
</dbReference>
<dbReference type="Gene3D" id="3.40.50.300">
    <property type="entry name" value="P-loop containing nucleotide triphosphate hydrolases"/>
    <property type="match status" value="1"/>
</dbReference>
<keyword evidence="1" id="KW-0547">Nucleotide-binding</keyword>
<accession>A0AAF0F0J9</accession>
<evidence type="ECO:0000313" key="8">
    <source>
        <dbReference type="Proteomes" id="UP001217754"/>
    </source>
</evidence>
<feature type="region of interest" description="Disordered" evidence="4">
    <location>
        <begin position="887"/>
        <end position="933"/>
    </location>
</feature>
<feature type="compositionally biased region" description="Low complexity" evidence="4">
    <location>
        <begin position="920"/>
        <end position="933"/>
    </location>
</feature>
<dbReference type="GO" id="GO:0004386">
    <property type="term" value="F:helicase activity"/>
    <property type="evidence" value="ECO:0007669"/>
    <property type="project" value="UniProtKB-KW"/>
</dbReference>
<dbReference type="Pfam" id="PF00176">
    <property type="entry name" value="SNF2-rel_dom"/>
    <property type="match status" value="1"/>
</dbReference>
<evidence type="ECO:0000256" key="2">
    <source>
        <dbReference type="ARBA" id="ARBA00022801"/>
    </source>
</evidence>
<dbReference type="InterPro" id="IPR050496">
    <property type="entry name" value="SNF2_RAD54_helicase_repair"/>
</dbReference>
<dbReference type="GO" id="GO:0005634">
    <property type="term" value="C:nucleus"/>
    <property type="evidence" value="ECO:0007669"/>
    <property type="project" value="TreeGrafter"/>
</dbReference>
<dbReference type="GO" id="GO:0016787">
    <property type="term" value="F:hydrolase activity"/>
    <property type="evidence" value="ECO:0007669"/>
    <property type="project" value="UniProtKB-KW"/>
</dbReference>
<dbReference type="InterPro" id="IPR049730">
    <property type="entry name" value="SNF2/RAD54-like_C"/>
</dbReference>
<name>A0AAF0F0J9_9BASI</name>
<evidence type="ECO:0000256" key="1">
    <source>
        <dbReference type="ARBA" id="ARBA00022741"/>
    </source>
</evidence>
<dbReference type="Pfam" id="PF00271">
    <property type="entry name" value="Helicase_C"/>
    <property type="match status" value="1"/>
</dbReference>
<feature type="domain" description="Helicase ATP-binding" evidence="5">
    <location>
        <begin position="240"/>
        <end position="414"/>
    </location>
</feature>
<keyword evidence="7" id="KW-0347">Helicase</keyword>
<dbReference type="AlphaFoldDB" id="A0AAF0F0J9"/>
<dbReference type="EMBL" id="CP119964">
    <property type="protein sequence ID" value="WFD40548.1"/>
    <property type="molecule type" value="Genomic_DNA"/>
</dbReference>
<dbReference type="RefSeq" id="XP_060123445.1">
    <property type="nucleotide sequence ID" value="XM_060267462.1"/>
</dbReference>
<dbReference type="CDD" id="cd18793">
    <property type="entry name" value="SF2_C_SNF"/>
    <property type="match status" value="1"/>
</dbReference>
<evidence type="ECO:0000313" key="7">
    <source>
        <dbReference type="EMBL" id="WFD40548.1"/>
    </source>
</evidence>
<feature type="domain" description="Helicase C-terminal" evidence="6">
    <location>
        <begin position="569"/>
        <end position="730"/>
    </location>
</feature>
<keyword evidence="2" id="KW-0378">Hydrolase</keyword>
<dbReference type="InterPro" id="IPR027417">
    <property type="entry name" value="P-loop_NTPase"/>
</dbReference>
<dbReference type="Gene3D" id="1.20.120.850">
    <property type="entry name" value="SWI2/SNF2 ATPases, N-terminal domain"/>
    <property type="match status" value="1"/>
</dbReference>
<dbReference type="GeneID" id="85227185"/>
<dbReference type="CDD" id="cd18004">
    <property type="entry name" value="DEXHc_RAD54"/>
    <property type="match status" value="1"/>
</dbReference>
<evidence type="ECO:0000259" key="6">
    <source>
        <dbReference type="PROSITE" id="PS51194"/>
    </source>
</evidence>
<proteinExistence type="predicted"/>
<dbReference type="GO" id="GO:0015616">
    <property type="term" value="F:DNA translocase activity"/>
    <property type="evidence" value="ECO:0007669"/>
    <property type="project" value="TreeGrafter"/>
</dbReference>
<dbReference type="GO" id="GO:0005524">
    <property type="term" value="F:ATP binding"/>
    <property type="evidence" value="ECO:0007669"/>
    <property type="project" value="InterPro"/>
</dbReference>
<dbReference type="InterPro" id="IPR000330">
    <property type="entry name" value="SNF2_N"/>
</dbReference>
<dbReference type="SMART" id="SM00490">
    <property type="entry name" value="HELICc"/>
    <property type="match status" value="1"/>
</dbReference>
<dbReference type="PROSITE" id="PS51192">
    <property type="entry name" value="HELICASE_ATP_BIND_1"/>
    <property type="match status" value="1"/>
</dbReference>
<dbReference type="SMART" id="SM00487">
    <property type="entry name" value="DEXDc"/>
    <property type="match status" value="1"/>
</dbReference>
<dbReference type="Proteomes" id="UP001217754">
    <property type="component" value="Chromosome 7"/>
</dbReference>
<dbReference type="PANTHER" id="PTHR45629">
    <property type="entry name" value="SNF2/RAD54 FAMILY MEMBER"/>
    <property type="match status" value="1"/>
</dbReference>
<dbReference type="PROSITE" id="PS51194">
    <property type="entry name" value="HELICASE_CTER"/>
    <property type="match status" value="1"/>
</dbReference>
<keyword evidence="3" id="KW-0067">ATP-binding</keyword>
<evidence type="ECO:0000259" key="5">
    <source>
        <dbReference type="PROSITE" id="PS51192"/>
    </source>
</evidence>
<feature type="compositionally biased region" description="Basic and acidic residues" evidence="4">
    <location>
        <begin position="169"/>
        <end position="179"/>
    </location>
</feature>